<gene>
    <name evidence="2" type="ORF">JK358_07415</name>
</gene>
<comment type="caution">
    <text evidence="2">The sequence shown here is derived from an EMBL/GenBank/DDBJ whole genome shotgun (WGS) entry which is preliminary data.</text>
</comment>
<accession>A0ABS1M0N0</accession>
<evidence type="ECO:0008006" key="4">
    <source>
        <dbReference type="Google" id="ProtNLM"/>
    </source>
</evidence>
<protein>
    <recommendedName>
        <fullName evidence="4">EcsC family protein</fullName>
    </recommendedName>
</protein>
<dbReference type="EMBL" id="JAERRJ010000002">
    <property type="protein sequence ID" value="MBL1074222.1"/>
    <property type="molecule type" value="Genomic_DNA"/>
</dbReference>
<name>A0ABS1M0N0_9NOCA</name>
<evidence type="ECO:0000256" key="1">
    <source>
        <dbReference type="SAM" id="MobiDB-lite"/>
    </source>
</evidence>
<evidence type="ECO:0000313" key="2">
    <source>
        <dbReference type="EMBL" id="MBL1074222.1"/>
    </source>
</evidence>
<feature type="compositionally biased region" description="Low complexity" evidence="1">
    <location>
        <begin position="222"/>
        <end position="233"/>
    </location>
</feature>
<dbReference type="RefSeq" id="WP_201945038.1">
    <property type="nucleotide sequence ID" value="NZ_JAERRJ010000002.1"/>
</dbReference>
<evidence type="ECO:0000313" key="3">
    <source>
        <dbReference type="Proteomes" id="UP000602198"/>
    </source>
</evidence>
<dbReference type="Proteomes" id="UP000602198">
    <property type="component" value="Unassembled WGS sequence"/>
</dbReference>
<proteinExistence type="predicted"/>
<keyword evidence="3" id="KW-1185">Reference proteome</keyword>
<reference evidence="2 3" key="1">
    <citation type="submission" date="2021-01" db="EMBL/GenBank/DDBJ databases">
        <title>WGS of actinomycetes isolated from Thailand.</title>
        <authorList>
            <person name="Thawai C."/>
        </authorList>
    </citation>
    <scope>NUCLEOTIDE SEQUENCE [LARGE SCALE GENOMIC DNA]</scope>
    <source>
        <strain evidence="2 3">LPG 2</strain>
    </source>
</reference>
<sequence>MFEKVLQKSVEVVLRGGTSVQVPLAAKYVGRLRRLHPDRTPADIAGGLETRYLTVVTVSGALAGLSAAVPGVGTLIGLAVSGVESVFFLEASALYAVSAGAVHGIENLPPKQRRALVVTVVLGESGAEMLGKNASQSARDWANVVADRLPIIRNIDNAMARRFIVSFLAKRAVLLFGKTLPAGIGAVIGAVGNRAMAKAVVTNARNSFGPTPAHWPNAGQPAATLTTATSSQQ</sequence>
<feature type="region of interest" description="Disordered" evidence="1">
    <location>
        <begin position="211"/>
        <end position="233"/>
    </location>
</feature>
<organism evidence="2 3">
    <name type="scientific">Nocardia acididurans</name>
    <dbReference type="NCBI Taxonomy" id="2802282"/>
    <lineage>
        <taxon>Bacteria</taxon>
        <taxon>Bacillati</taxon>
        <taxon>Actinomycetota</taxon>
        <taxon>Actinomycetes</taxon>
        <taxon>Mycobacteriales</taxon>
        <taxon>Nocardiaceae</taxon>
        <taxon>Nocardia</taxon>
    </lineage>
</organism>